<proteinExistence type="predicted"/>
<organism evidence="2 3">
    <name type="scientific">Liparis tanakae</name>
    <name type="common">Tanaka's snailfish</name>
    <dbReference type="NCBI Taxonomy" id="230148"/>
    <lineage>
        <taxon>Eukaryota</taxon>
        <taxon>Metazoa</taxon>
        <taxon>Chordata</taxon>
        <taxon>Craniata</taxon>
        <taxon>Vertebrata</taxon>
        <taxon>Euteleostomi</taxon>
        <taxon>Actinopterygii</taxon>
        <taxon>Neopterygii</taxon>
        <taxon>Teleostei</taxon>
        <taxon>Neoteleostei</taxon>
        <taxon>Acanthomorphata</taxon>
        <taxon>Eupercaria</taxon>
        <taxon>Perciformes</taxon>
        <taxon>Cottioidei</taxon>
        <taxon>Cottales</taxon>
        <taxon>Liparidae</taxon>
        <taxon>Liparis</taxon>
    </lineage>
</organism>
<feature type="compositionally biased region" description="Basic and acidic residues" evidence="1">
    <location>
        <begin position="25"/>
        <end position="64"/>
    </location>
</feature>
<comment type="caution">
    <text evidence="2">The sequence shown here is derived from an EMBL/GenBank/DDBJ whole genome shotgun (WGS) entry which is preliminary data.</text>
</comment>
<dbReference type="EMBL" id="SRLO01001347">
    <property type="protein sequence ID" value="TNN38714.1"/>
    <property type="molecule type" value="Genomic_DNA"/>
</dbReference>
<evidence type="ECO:0000313" key="2">
    <source>
        <dbReference type="EMBL" id="TNN38714.1"/>
    </source>
</evidence>
<reference evidence="2 3" key="1">
    <citation type="submission" date="2019-03" db="EMBL/GenBank/DDBJ databases">
        <title>First draft genome of Liparis tanakae, snailfish: a comprehensive survey of snailfish specific genes.</title>
        <authorList>
            <person name="Kim W."/>
            <person name="Song I."/>
            <person name="Jeong J.-H."/>
            <person name="Kim D."/>
            <person name="Kim S."/>
            <person name="Ryu S."/>
            <person name="Song J.Y."/>
            <person name="Lee S.K."/>
        </authorList>
    </citation>
    <scope>NUCLEOTIDE SEQUENCE [LARGE SCALE GENOMIC DNA]</scope>
    <source>
        <tissue evidence="2">Muscle</tissue>
    </source>
</reference>
<dbReference type="Proteomes" id="UP000314294">
    <property type="component" value="Unassembled WGS sequence"/>
</dbReference>
<feature type="compositionally biased region" description="Basic and acidic residues" evidence="1">
    <location>
        <begin position="1"/>
        <end position="10"/>
    </location>
</feature>
<evidence type="ECO:0000313" key="3">
    <source>
        <dbReference type="Proteomes" id="UP000314294"/>
    </source>
</evidence>
<sequence>MRRRGDEMRDLGAPSSPPRLSAINRLDDGADRRIRRGDEETRRRGDKETRRQGDTRRGDEETRR</sequence>
<keyword evidence="3" id="KW-1185">Reference proteome</keyword>
<gene>
    <name evidence="2" type="ORF">EYF80_051129</name>
</gene>
<dbReference type="AlphaFoldDB" id="A0A4Z2FD66"/>
<name>A0A4Z2FD66_9TELE</name>
<evidence type="ECO:0000256" key="1">
    <source>
        <dbReference type="SAM" id="MobiDB-lite"/>
    </source>
</evidence>
<protein>
    <submittedName>
        <fullName evidence="2">Uncharacterized protein</fullName>
    </submittedName>
</protein>
<accession>A0A4Z2FD66</accession>
<feature type="region of interest" description="Disordered" evidence="1">
    <location>
        <begin position="1"/>
        <end position="64"/>
    </location>
</feature>